<dbReference type="InterPro" id="IPR019861">
    <property type="entry name" value="PorP/SprF_Bacteroidetes"/>
</dbReference>
<dbReference type="Pfam" id="PF11751">
    <property type="entry name" value="PorP_SprF"/>
    <property type="match status" value="1"/>
</dbReference>
<protein>
    <submittedName>
        <fullName evidence="2">Type IX secretion system membrane protein PorP/SprF</fullName>
    </submittedName>
</protein>
<evidence type="ECO:0000313" key="2">
    <source>
        <dbReference type="EMBL" id="MFD2603137.1"/>
    </source>
</evidence>
<feature type="signal peptide" evidence="1">
    <location>
        <begin position="1"/>
        <end position="24"/>
    </location>
</feature>
<evidence type="ECO:0000256" key="1">
    <source>
        <dbReference type="SAM" id="SignalP"/>
    </source>
</evidence>
<sequence length="308" mass="34417">MRMQQFKCIIILLVGLVCSNEAMAQQDPQYTQYMYNPININPGYAGSRGTTSFFLLHRAQWVGLDGAPVTNTASLNAPVGRNVGLGLTFVNDKIGPTDTNLFSADFSYTLKVNDDYKVGLGIKGSLQLFNVDFTKLNIYDPSDPRFQTNINNQLTPNVGAGAFLYSDATYFGLSVPNILETQHYEHNEVSVAKERFHVYAMGGHVFDLAYNWKFKPAALAKVVQGAPVQLDLTANVLYNDKFTVGVAYRWDAAVSALAGFQVSDKLFIGYTYDTETTALADYNSGSHEIFLRFELFKKYEKVMNPRFF</sequence>
<accession>A0ABW5NYP4</accession>
<dbReference type="RefSeq" id="WP_379821762.1">
    <property type="nucleotide sequence ID" value="NZ_JBHUMD010000027.1"/>
</dbReference>
<evidence type="ECO:0000313" key="3">
    <source>
        <dbReference type="Proteomes" id="UP001597480"/>
    </source>
</evidence>
<name>A0ABW5NYP4_9FLAO</name>
<comment type="caution">
    <text evidence="2">The sequence shown here is derived from an EMBL/GenBank/DDBJ whole genome shotgun (WGS) entry which is preliminary data.</text>
</comment>
<organism evidence="2 3">
    <name type="scientific">Flavobacterium suzhouense</name>
    <dbReference type="NCBI Taxonomy" id="1529638"/>
    <lineage>
        <taxon>Bacteria</taxon>
        <taxon>Pseudomonadati</taxon>
        <taxon>Bacteroidota</taxon>
        <taxon>Flavobacteriia</taxon>
        <taxon>Flavobacteriales</taxon>
        <taxon>Flavobacteriaceae</taxon>
        <taxon>Flavobacterium</taxon>
    </lineage>
</organism>
<keyword evidence="3" id="KW-1185">Reference proteome</keyword>
<feature type="chain" id="PRO_5045419524" evidence="1">
    <location>
        <begin position="25"/>
        <end position="308"/>
    </location>
</feature>
<reference evidence="3" key="1">
    <citation type="journal article" date="2019" name="Int. J. Syst. Evol. Microbiol.">
        <title>The Global Catalogue of Microorganisms (GCM) 10K type strain sequencing project: providing services to taxonomists for standard genome sequencing and annotation.</title>
        <authorList>
            <consortium name="The Broad Institute Genomics Platform"/>
            <consortium name="The Broad Institute Genome Sequencing Center for Infectious Disease"/>
            <person name="Wu L."/>
            <person name="Ma J."/>
        </authorList>
    </citation>
    <scope>NUCLEOTIDE SEQUENCE [LARGE SCALE GENOMIC DNA]</scope>
    <source>
        <strain evidence="3">KCTC 42107</strain>
    </source>
</reference>
<dbReference type="Proteomes" id="UP001597480">
    <property type="component" value="Unassembled WGS sequence"/>
</dbReference>
<gene>
    <name evidence="2" type="ORF">ACFSR3_13830</name>
</gene>
<dbReference type="NCBIfam" id="TIGR03519">
    <property type="entry name" value="T9SS_PorP_fam"/>
    <property type="match status" value="1"/>
</dbReference>
<dbReference type="EMBL" id="JBHUMD010000027">
    <property type="protein sequence ID" value="MFD2603137.1"/>
    <property type="molecule type" value="Genomic_DNA"/>
</dbReference>
<keyword evidence="1" id="KW-0732">Signal</keyword>
<proteinExistence type="predicted"/>